<dbReference type="InterPro" id="IPR036736">
    <property type="entry name" value="ACP-like_sf"/>
</dbReference>
<reference evidence="2 3" key="1">
    <citation type="submission" date="2016-11" db="EMBL/GenBank/DDBJ databases">
        <title>Whole genomes of Flavobacteriaceae.</title>
        <authorList>
            <person name="Stine C."/>
            <person name="Li C."/>
            <person name="Tadesse D."/>
        </authorList>
    </citation>
    <scope>NUCLEOTIDE SEQUENCE [LARGE SCALE GENOMIC DNA]</scope>
    <source>
        <strain evidence="2 3">DSM 18292</strain>
    </source>
</reference>
<dbReference type="RefSeq" id="WP_089048479.1">
    <property type="nucleotide sequence ID" value="NZ_FXTV01000002.1"/>
</dbReference>
<dbReference type="InterPro" id="IPR009081">
    <property type="entry name" value="PP-bd_ACP"/>
</dbReference>
<gene>
    <name evidence="2" type="ORF">B0A66_03570</name>
</gene>
<dbReference type="AlphaFoldDB" id="A0A226HMT5"/>
<comment type="caution">
    <text evidence="2">The sequence shown here is derived from an EMBL/GenBank/DDBJ whole genome shotgun (WGS) entry which is preliminary data.</text>
</comment>
<feature type="domain" description="Carrier" evidence="1">
    <location>
        <begin position="5"/>
        <end position="80"/>
    </location>
</feature>
<dbReference type="PROSITE" id="PS50075">
    <property type="entry name" value="CARRIER"/>
    <property type="match status" value="1"/>
</dbReference>
<keyword evidence="3" id="KW-1185">Reference proteome</keyword>
<evidence type="ECO:0000313" key="3">
    <source>
        <dbReference type="Proteomes" id="UP000198345"/>
    </source>
</evidence>
<organism evidence="2 3">
    <name type="scientific">Flavobacterium hercynium</name>
    <dbReference type="NCBI Taxonomy" id="387094"/>
    <lineage>
        <taxon>Bacteria</taxon>
        <taxon>Pseudomonadati</taxon>
        <taxon>Bacteroidota</taxon>
        <taxon>Flavobacteriia</taxon>
        <taxon>Flavobacteriales</taxon>
        <taxon>Flavobacteriaceae</taxon>
        <taxon>Flavobacterium</taxon>
    </lineage>
</organism>
<sequence length="82" mass="9219">MENQEEVYEKVYGIIADIAECDVKDLSPDTDLSNEMGVTSLMGLEVLVELERNFEVSLDEEILIKMTTPKDIVAILNEELAN</sequence>
<dbReference type="OrthoDB" id="1263296at2"/>
<protein>
    <recommendedName>
        <fullName evidence="1">Carrier domain-containing protein</fullName>
    </recommendedName>
</protein>
<dbReference type="SUPFAM" id="SSF47336">
    <property type="entry name" value="ACP-like"/>
    <property type="match status" value="1"/>
</dbReference>
<dbReference type="Proteomes" id="UP000198345">
    <property type="component" value="Unassembled WGS sequence"/>
</dbReference>
<accession>A0A226HMT5</accession>
<name>A0A226HMT5_9FLAO</name>
<dbReference type="Pfam" id="PF00550">
    <property type="entry name" value="PP-binding"/>
    <property type="match status" value="1"/>
</dbReference>
<dbReference type="Gene3D" id="1.10.1200.10">
    <property type="entry name" value="ACP-like"/>
    <property type="match status" value="1"/>
</dbReference>
<proteinExistence type="predicted"/>
<evidence type="ECO:0000259" key="1">
    <source>
        <dbReference type="PROSITE" id="PS50075"/>
    </source>
</evidence>
<evidence type="ECO:0000313" key="2">
    <source>
        <dbReference type="EMBL" id="OXA94820.1"/>
    </source>
</evidence>
<dbReference type="EMBL" id="MUGW01000008">
    <property type="protein sequence ID" value="OXA94820.1"/>
    <property type="molecule type" value="Genomic_DNA"/>
</dbReference>